<dbReference type="InterPro" id="IPR036188">
    <property type="entry name" value="FAD/NAD-bd_sf"/>
</dbReference>
<dbReference type="EnsemblProtists" id="EKX55464">
    <property type="protein sequence ID" value="EKX55464"/>
    <property type="gene ID" value="GUITHDRAFT_83774"/>
</dbReference>
<evidence type="ECO:0000256" key="8">
    <source>
        <dbReference type="ARBA" id="ARBA00023284"/>
    </source>
</evidence>
<evidence type="ECO:0000256" key="13">
    <source>
        <dbReference type="RuleBase" id="RU003691"/>
    </source>
</evidence>
<dbReference type="NCBIfam" id="TIGR01424">
    <property type="entry name" value="gluta_reduc_2"/>
    <property type="match status" value="1"/>
</dbReference>
<evidence type="ECO:0000256" key="10">
    <source>
        <dbReference type="PIRSR" id="PIRSR000350-2"/>
    </source>
</evidence>
<dbReference type="PIRSF" id="PIRSF000350">
    <property type="entry name" value="Mercury_reductase_MerA"/>
    <property type="match status" value="1"/>
</dbReference>
<dbReference type="PANTHER" id="PTHR42737">
    <property type="entry name" value="GLUTATHIONE REDUCTASE"/>
    <property type="match status" value="1"/>
</dbReference>
<dbReference type="EC" id="1.8.1.7" evidence="14"/>
<evidence type="ECO:0000259" key="16">
    <source>
        <dbReference type="Pfam" id="PF07992"/>
    </source>
</evidence>
<keyword evidence="11" id="KW-0520">NAD</keyword>
<comment type="similarity">
    <text evidence="1 13">Belongs to the class-I pyridine nucleotide-disulfide oxidoreductase family.</text>
</comment>
<dbReference type="STRING" id="905079.L1K4D3"/>
<dbReference type="InterPro" id="IPR023753">
    <property type="entry name" value="FAD/NAD-binding_dom"/>
</dbReference>
<dbReference type="OMA" id="GTCINWG"/>
<reference evidence="17 19" key="1">
    <citation type="journal article" date="2012" name="Nature">
        <title>Algal genomes reveal evolutionary mosaicism and the fate of nucleomorphs.</title>
        <authorList>
            <consortium name="DOE Joint Genome Institute"/>
            <person name="Curtis B.A."/>
            <person name="Tanifuji G."/>
            <person name="Burki F."/>
            <person name="Gruber A."/>
            <person name="Irimia M."/>
            <person name="Maruyama S."/>
            <person name="Arias M.C."/>
            <person name="Ball S.G."/>
            <person name="Gile G.H."/>
            <person name="Hirakawa Y."/>
            <person name="Hopkins J.F."/>
            <person name="Kuo A."/>
            <person name="Rensing S.A."/>
            <person name="Schmutz J."/>
            <person name="Symeonidi A."/>
            <person name="Elias M."/>
            <person name="Eveleigh R.J."/>
            <person name="Herman E.K."/>
            <person name="Klute M.J."/>
            <person name="Nakayama T."/>
            <person name="Obornik M."/>
            <person name="Reyes-Prieto A."/>
            <person name="Armbrust E.V."/>
            <person name="Aves S.J."/>
            <person name="Beiko R.G."/>
            <person name="Coutinho P."/>
            <person name="Dacks J.B."/>
            <person name="Durnford D.G."/>
            <person name="Fast N.M."/>
            <person name="Green B.R."/>
            <person name="Grisdale C.J."/>
            <person name="Hempel F."/>
            <person name="Henrissat B."/>
            <person name="Hoppner M.P."/>
            <person name="Ishida K."/>
            <person name="Kim E."/>
            <person name="Koreny L."/>
            <person name="Kroth P.G."/>
            <person name="Liu Y."/>
            <person name="Malik S.B."/>
            <person name="Maier U.G."/>
            <person name="McRose D."/>
            <person name="Mock T."/>
            <person name="Neilson J.A."/>
            <person name="Onodera N.T."/>
            <person name="Poole A.M."/>
            <person name="Pritham E.J."/>
            <person name="Richards T.A."/>
            <person name="Rocap G."/>
            <person name="Roy S.W."/>
            <person name="Sarai C."/>
            <person name="Schaack S."/>
            <person name="Shirato S."/>
            <person name="Slamovits C.H."/>
            <person name="Spencer D.F."/>
            <person name="Suzuki S."/>
            <person name="Worden A.Z."/>
            <person name="Zauner S."/>
            <person name="Barry K."/>
            <person name="Bell C."/>
            <person name="Bharti A.K."/>
            <person name="Crow J.A."/>
            <person name="Grimwood J."/>
            <person name="Kramer R."/>
            <person name="Lindquist E."/>
            <person name="Lucas S."/>
            <person name="Salamov A."/>
            <person name="McFadden G.I."/>
            <person name="Lane C.E."/>
            <person name="Keeling P.J."/>
            <person name="Gray M.W."/>
            <person name="Grigoriev I.V."/>
            <person name="Archibald J.M."/>
        </authorList>
    </citation>
    <scope>NUCLEOTIDE SEQUENCE</scope>
    <source>
        <strain evidence="17 19">CCMP2712</strain>
    </source>
</reference>
<gene>
    <name evidence="17" type="ORF">GUITHDRAFT_83774</name>
</gene>
<evidence type="ECO:0000313" key="19">
    <source>
        <dbReference type="Proteomes" id="UP000011087"/>
    </source>
</evidence>
<dbReference type="PaxDb" id="55529-EKX55464"/>
<dbReference type="PRINTS" id="PR00368">
    <property type="entry name" value="FADPNR"/>
</dbReference>
<evidence type="ECO:0000256" key="12">
    <source>
        <dbReference type="PIRSR" id="PIRSR000350-4"/>
    </source>
</evidence>
<dbReference type="GO" id="GO:0034599">
    <property type="term" value="P:cellular response to oxidative stress"/>
    <property type="evidence" value="ECO:0007669"/>
    <property type="project" value="TreeGrafter"/>
</dbReference>
<evidence type="ECO:0000256" key="9">
    <source>
        <dbReference type="ARBA" id="ARBA00049142"/>
    </source>
</evidence>
<dbReference type="SUPFAM" id="SSF51905">
    <property type="entry name" value="FAD/NAD(P)-binding domain"/>
    <property type="match status" value="1"/>
</dbReference>
<dbReference type="GO" id="GO:0050661">
    <property type="term" value="F:NADP binding"/>
    <property type="evidence" value="ECO:0007669"/>
    <property type="project" value="InterPro"/>
</dbReference>
<comment type="function">
    <text evidence="14">Catalyzes the reduction of glutathione disulfide (GSSG) to reduced glutathione (GSH).</text>
</comment>
<dbReference type="InterPro" id="IPR006324">
    <property type="entry name" value="GSHR"/>
</dbReference>
<evidence type="ECO:0000256" key="5">
    <source>
        <dbReference type="ARBA" id="ARBA00022857"/>
    </source>
</evidence>
<reference evidence="18" key="3">
    <citation type="submission" date="2015-06" db="UniProtKB">
        <authorList>
            <consortium name="EnsemblProtists"/>
        </authorList>
    </citation>
    <scope>IDENTIFICATION</scope>
</reference>
<dbReference type="InterPro" id="IPR001100">
    <property type="entry name" value="Pyr_nuc-diS_OxRdtase"/>
</dbReference>
<dbReference type="Pfam" id="PF02852">
    <property type="entry name" value="Pyr_redox_dim"/>
    <property type="match status" value="1"/>
</dbReference>
<dbReference type="OrthoDB" id="5956163at2759"/>
<evidence type="ECO:0000313" key="18">
    <source>
        <dbReference type="EnsemblProtists" id="EKX55464"/>
    </source>
</evidence>
<evidence type="ECO:0000256" key="6">
    <source>
        <dbReference type="ARBA" id="ARBA00023002"/>
    </source>
</evidence>
<evidence type="ECO:0000256" key="11">
    <source>
        <dbReference type="PIRSR" id="PIRSR000350-3"/>
    </source>
</evidence>
<evidence type="ECO:0000259" key="15">
    <source>
        <dbReference type="Pfam" id="PF02852"/>
    </source>
</evidence>
<keyword evidence="7" id="KW-1015">Disulfide bond</keyword>
<dbReference type="Gene3D" id="3.30.390.30">
    <property type="match status" value="1"/>
</dbReference>
<feature type="binding site" evidence="11">
    <location>
        <position position="265"/>
    </location>
    <ligand>
        <name>NAD(+)</name>
        <dbReference type="ChEBI" id="CHEBI:57540"/>
    </ligand>
</feature>
<comment type="cofactor">
    <cofactor evidence="11">
        <name>FAD</name>
        <dbReference type="ChEBI" id="CHEBI:57692"/>
    </cofactor>
    <text evidence="11">Binds 1 FAD per subunit.</text>
</comment>
<dbReference type="GO" id="GO:0005739">
    <property type="term" value="C:mitochondrion"/>
    <property type="evidence" value="ECO:0007669"/>
    <property type="project" value="TreeGrafter"/>
</dbReference>
<evidence type="ECO:0000313" key="17">
    <source>
        <dbReference type="EMBL" id="EKX55464.1"/>
    </source>
</evidence>
<dbReference type="GO" id="GO:0005829">
    <property type="term" value="C:cytosol"/>
    <property type="evidence" value="ECO:0007669"/>
    <property type="project" value="TreeGrafter"/>
</dbReference>
<dbReference type="InterPro" id="IPR004099">
    <property type="entry name" value="Pyr_nucl-diS_OxRdtase_dimer"/>
</dbReference>
<evidence type="ECO:0000256" key="4">
    <source>
        <dbReference type="ARBA" id="ARBA00022827"/>
    </source>
</evidence>
<feature type="domain" description="FAD/NAD(P)-binding" evidence="16">
    <location>
        <begin position="6"/>
        <end position="321"/>
    </location>
</feature>
<evidence type="ECO:0000256" key="1">
    <source>
        <dbReference type="ARBA" id="ARBA00007532"/>
    </source>
</evidence>
<dbReference type="GO" id="GO:0050660">
    <property type="term" value="F:flavin adenine dinucleotide binding"/>
    <property type="evidence" value="ECO:0007669"/>
    <property type="project" value="InterPro"/>
</dbReference>
<dbReference type="PANTHER" id="PTHR42737:SF2">
    <property type="entry name" value="GLUTATHIONE REDUCTASE"/>
    <property type="match status" value="1"/>
</dbReference>
<dbReference type="GO" id="GO:0045454">
    <property type="term" value="P:cell redox homeostasis"/>
    <property type="evidence" value="ECO:0007669"/>
    <property type="project" value="InterPro"/>
</dbReference>
<evidence type="ECO:0000256" key="14">
    <source>
        <dbReference type="RuleBase" id="RU365040"/>
    </source>
</evidence>
<organism evidence="17">
    <name type="scientific">Guillardia theta (strain CCMP2712)</name>
    <name type="common">Cryptophyte</name>
    <dbReference type="NCBI Taxonomy" id="905079"/>
    <lineage>
        <taxon>Eukaryota</taxon>
        <taxon>Cryptophyceae</taxon>
        <taxon>Pyrenomonadales</taxon>
        <taxon>Geminigeraceae</taxon>
        <taxon>Guillardia</taxon>
    </lineage>
</organism>
<dbReference type="Pfam" id="PF07992">
    <property type="entry name" value="Pyr_redox_2"/>
    <property type="match status" value="1"/>
</dbReference>
<feature type="binding site" evidence="11">
    <location>
        <begin position="178"/>
        <end position="185"/>
    </location>
    <ligand>
        <name>NAD(+)</name>
        <dbReference type="ChEBI" id="CHEBI:57540"/>
    </ligand>
</feature>
<dbReference type="InterPro" id="IPR016156">
    <property type="entry name" value="FAD/NAD-linked_Rdtase_dimer_sf"/>
</dbReference>
<protein>
    <recommendedName>
        <fullName evidence="14">Glutathione reductase</fullName>
        <shortName evidence="14">GRase</shortName>
        <ecNumber evidence="14">1.8.1.7</ecNumber>
    </recommendedName>
</protein>
<dbReference type="RefSeq" id="XP_005842444.1">
    <property type="nucleotide sequence ID" value="XM_005842387.1"/>
</dbReference>
<evidence type="ECO:0000256" key="2">
    <source>
        <dbReference type="ARBA" id="ARBA00011738"/>
    </source>
</evidence>
<dbReference type="GO" id="GO:0006749">
    <property type="term" value="P:glutathione metabolic process"/>
    <property type="evidence" value="ECO:0007669"/>
    <property type="project" value="InterPro"/>
</dbReference>
<feature type="binding site" evidence="11">
    <location>
        <position position="52"/>
    </location>
    <ligand>
        <name>FAD</name>
        <dbReference type="ChEBI" id="CHEBI:57692"/>
    </ligand>
</feature>
<keyword evidence="8 13" id="KW-0676">Redox-active center</keyword>
<dbReference type="AlphaFoldDB" id="L1K4D3"/>
<dbReference type="PRINTS" id="PR00411">
    <property type="entry name" value="PNDRDTASEI"/>
</dbReference>
<dbReference type="Proteomes" id="UP000011087">
    <property type="component" value="Unassembled WGS sequence"/>
</dbReference>
<keyword evidence="5 14" id="KW-0521">NADP</keyword>
<accession>L1K4D3</accession>
<keyword evidence="19" id="KW-1185">Reference proteome</keyword>
<dbReference type="GeneID" id="17312174"/>
<comment type="subunit">
    <text evidence="2">Homodimer.</text>
</comment>
<keyword evidence="3 13" id="KW-0285">Flavoprotein</keyword>
<comment type="catalytic activity">
    <reaction evidence="9 14">
        <text>2 glutathione + NADP(+) = glutathione disulfide + NADPH + H(+)</text>
        <dbReference type="Rhea" id="RHEA:11740"/>
        <dbReference type="ChEBI" id="CHEBI:15378"/>
        <dbReference type="ChEBI" id="CHEBI:57783"/>
        <dbReference type="ChEBI" id="CHEBI:57925"/>
        <dbReference type="ChEBI" id="CHEBI:58297"/>
        <dbReference type="ChEBI" id="CHEBI:58349"/>
        <dbReference type="EC" id="1.8.1.7"/>
    </reaction>
</comment>
<dbReference type="eggNOG" id="KOG0405">
    <property type="taxonomic scope" value="Eukaryota"/>
</dbReference>
<evidence type="ECO:0000256" key="7">
    <source>
        <dbReference type="ARBA" id="ARBA00023157"/>
    </source>
</evidence>
<dbReference type="EMBL" id="JH992965">
    <property type="protein sequence ID" value="EKX55464.1"/>
    <property type="molecule type" value="Genomic_DNA"/>
</dbReference>
<feature type="binding site" evidence="11">
    <location>
        <position position="306"/>
    </location>
    <ligand>
        <name>FAD</name>
        <dbReference type="ChEBI" id="CHEBI:57692"/>
    </ligand>
</feature>
<evidence type="ECO:0000256" key="3">
    <source>
        <dbReference type="ARBA" id="ARBA00022630"/>
    </source>
</evidence>
<keyword evidence="11" id="KW-0547">Nucleotide-binding</keyword>
<feature type="active site" description="Proton acceptor" evidence="10">
    <location>
        <position position="439"/>
    </location>
</feature>
<reference evidence="19" key="2">
    <citation type="submission" date="2012-11" db="EMBL/GenBank/DDBJ databases">
        <authorList>
            <person name="Kuo A."/>
            <person name="Curtis B.A."/>
            <person name="Tanifuji G."/>
            <person name="Burki F."/>
            <person name="Gruber A."/>
            <person name="Irimia M."/>
            <person name="Maruyama S."/>
            <person name="Arias M.C."/>
            <person name="Ball S.G."/>
            <person name="Gile G.H."/>
            <person name="Hirakawa Y."/>
            <person name="Hopkins J.F."/>
            <person name="Rensing S.A."/>
            <person name="Schmutz J."/>
            <person name="Symeonidi A."/>
            <person name="Elias M."/>
            <person name="Eveleigh R.J."/>
            <person name="Herman E.K."/>
            <person name="Klute M.J."/>
            <person name="Nakayama T."/>
            <person name="Obornik M."/>
            <person name="Reyes-Prieto A."/>
            <person name="Armbrust E.V."/>
            <person name="Aves S.J."/>
            <person name="Beiko R.G."/>
            <person name="Coutinho P."/>
            <person name="Dacks J.B."/>
            <person name="Durnford D.G."/>
            <person name="Fast N.M."/>
            <person name="Green B.R."/>
            <person name="Grisdale C."/>
            <person name="Hempe F."/>
            <person name="Henrissat B."/>
            <person name="Hoppner M.P."/>
            <person name="Ishida K.-I."/>
            <person name="Kim E."/>
            <person name="Koreny L."/>
            <person name="Kroth P.G."/>
            <person name="Liu Y."/>
            <person name="Malik S.-B."/>
            <person name="Maier U.G."/>
            <person name="McRose D."/>
            <person name="Mock T."/>
            <person name="Neilson J.A."/>
            <person name="Onodera N.T."/>
            <person name="Poole A.M."/>
            <person name="Pritham E.J."/>
            <person name="Richards T.A."/>
            <person name="Rocap G."/>
            <person name="Roy S.W."/>
            <person name="Sarai C."/>
            <person name="Schaack S."/>
            <person name="Shirato S."/>
            <person name="Slamovits C.H."/>
            <person name="Spencer D.F."/>
            <person name="Suzuki S."/>
            <person name="Worden A.Z."/>
            <person name="Zauner S."/>
            <person name="Barry K."/>
            <person name="Bell C."/>
            <person name="Bharti A.K."/>
            <person name="Crow J.A."/>
            <person name="Grimwood J."/>
            <person name="Kramer R."/>
            <person name="Lindquist E."/>
            <person name="Lucas S."/>
            <person name="Salamov A."/>
            <person name="McFadden G.I."/>
            <person name="Lane C.E."/>
            <person name="Keeling P.J."/>
            <person name="Gray M.W."/>
            <person name="Grigoriev I.V."/>
            <person name="Archibald J.M."/>
        </authorList>
    </citation>
    <scope>NUCLEOTIDE SEQUENCE</scope>
    <source>
        <strain evidence="19">CCMP2712</strain>
    </source>
</reference>
<dbReference type="InterPro" id="IPR012999">
    <property type="entry name" value="Pyr_OxRdtase_I_AS"/>
</dbReference>
<keyword evidence="4 11" id="KW-0274">FAD</keyword>
<proteinExistence type="inferred from homology"/>
<dbReference type="NCBIfam" id="NF004776">
    <property type="entry name" value="PRK06116.1"/>
    <property type="match status" value="1"/>
</dbReference>
<dbReference type="KEGG" id="gtt:GUITHDRAFT_83774"/>
<sequence>MSQYDFDYFVIGAGSGGVRTSRIAASHGAKVAVAEDSALGGTCVNVGCVPKKLMTYGAHFSHDCEDAHAYGWDVQKPTVQWSRFIENKNKEILRLNGIYERLLTNAGVTILRGRASFVDAHTVKVTSAEGEKLYTAKIITVAVGGWPFVPEIPGRELAITSNEAFYLPELPKRVCIVGGGYIAVEFAGIFHGYGSDVTLLYRSELWLRGFDDDLRTHLKSEYDKQGIKVLFNMNIDKLEKTGTGIMATFTDGSTHEYDIVMFATGRKPKTVGLGCEKAGINLDESGAIIVDEALKTSVDNIYAIGDVIDRIQLTPVALAEGHCLADTLFGGKPRKTDYSDIPTAVFSNPPLGTVGPTEEECRKRYGDVHIYRTSFRGMKHTLTQRDEKTLMKLIVHPETDKVLAVHMCGDAAGEVIQLVGVALKAGVTKAHFDSTIGVHPTAAEEFVTMRSRV</sequence>
<dbReference type="FunFam" id="3.50.50.60:FF:000051">
    <property type="entry name" value="Glutathione reductase"/>
    <property type="match status" value="1"/>
</dbReference>
<feature type="disulfide bond" description="Redox-active" evidence="12">
    <location>
        <begin position="43"/>
        <end position="48"/>
    </location>
</feature>
<dbReference type="InterPro" id="IPR046952">
    <property type="entry name" value="GSHR/TRXR-like"/>
</dbReference>
<dbReference type="Gene3D" id="3.50.50.60">
    <property type="entry name" value="FAD/NAD(P)-binding domain"/>
    <property type="match status" value="2"/>
</dbReference>
<feature type="domain" description="Pyridine nucleotide-disulphide oxidoreductase dimerisation" evidence="15">
    <location>
        <begin position="341"/>
        <end position="449"/>
    </location>
</feature>
<name>L1K4D3_GUITC</name>
<dbReference type="HOGENOM" id="CLU_016755_2_1_1"/>
<keyword evidence="6 13" id="KW-0560">Oxidoreductase</keyword>
<dbReference type="GO" id="GO:0004362">
    <property type="term" value="F:glutathione-disulfide reductase (NADPH) activity"/>
    <property type="evidence" value="ECO:0007669"/>
    <property type="project" value="UniProtKB-EC"/>
</dbReference>
<dbReference type="SUPFAM" id="SSF55424">
    <property type="entry name" value="FAD/NAD-linked reductases, dimerisation (C-terminal) domain"/>
    <property type="match status" value="1"/>
</dbReference>
<dbReference type="PROSITE" id="PS00076">
    <property type="entry name" value="PYRIDINE_REDOX_1"/>
    <property type="match status" value="1"/>
</dbReference>